<organism evidence="1">
    <name type="scientific">Pseudidiomarina sp. PP-1MA</name>
    <dbReference type="NCBI Taxonomy" id="3237706"/>
    <lineage>
        <taxon>Bacteria</taxon>
        <taxon>Pseudomonadati</taxon>
        <taxon>Pseudomonadota</taxon>
        <taxon>Gammaproteobacteria</taxon>
        <taxon>Alteromonadales</taxon>
        <taxon>Idiomarinaceae</taxon>
        <taxon>Pseudidiomarina</taxon>
    </lineage>
</organism>
<dbReference type="RefSeq" id="WP_369742826.1">
    <property type="nucleotide sequence ID" value="NZ_CP165718.1"/>
</dbReference>
<proteinExistence type="predicted"/>
<name>A0AB39X9F8_9GAMM</name>
<reference evidence="1" key="1">
    <citation type="submission" date="2024-07" db="EMBL/GenBank/DDBJ databases">
        <title>Whole genome sequence of bacterial strains from algal surface.</title>
        <authorList>
            <person name="Kumar P."/>
        </authorList>
    </citation>
    <scope>NUCLEOTIDE SEQUENCE</scope>
    <source>
        <strain evidence="1">PP-1MA</strain>
    </source>
</reference>
<evidence type="ECO:0008006" key="2">
    <source>
        <dbReference type="Google" id="ProtNLM"/>
    </source>
</evidence>
<evidence type="ECO:0000313" key="1">
    <source>
        <dbReference type="EMBL" id="XDV09362.1"/>
    </source>
</evidence>
<dbReference type="EMBL" id="CP165718">
    <property type="protein sequence ID" value="XDV09362.1"/>
    <property type="molecule type" value="Genomic_DNA"/>
</dbReference>
<accession>A0AB39X9F8</accession>
<dbReference type="AlphaFoldDB" id="A0AB39X9F8"/>
<protein>
    <recommendedName>
        <fullName evidence="2">PD(D/E)XK endonuclease domain-containing protein</fullName>
    </recommendedName>
</protein>
<gene>
    <name evidence="1" type="ORF">AB8S08_11470</name>
</gene>
<sequence length="163" mass="18495">MKHSENSSFREKLIEHLFVGELLKLSWQDYDCSLEVASPEVDNAGYDVIAEDRGIVRHIQLKASYIGGKTANQKVHTRLADKPSGCVIWIYFDQDTLELGPFYFFGSTPGEKLPDLSGMKIARHTKGDQDGYKAERPNIRVIPKGKFKKINSIEEVYDVLFKA</sequence>